<dbReference type="PROSITE" id="PS51257">
    <property type="entry name" value="PROKAR_LIPOPROTEIN"/>
    <property type="match status" value="1"/>
</dbReference>
<comment type="caution">
    <text evidence="3">The sequence shown here is derived from an EMBL/GenBank/DDBJ whole genome shotgun (WGS) entry which is preliminary data.</text>
</comment>
<organism evidence="3 4">
    <name type="scientific">Drosophila navojoa</name>
    <name type="common">Fruit fly</name>
    <dbReference type="NCBI Taxonomy" id="7232"/>
    <lineage>
        <taxon>Eukaryota</taxon>
        <taxon>Metazoa</taxon>
        <taxon>Ecdysozoa</taxon>
        <taxon>Arthropoda</taxon>
        <taxon>Hexapoda</taxon>
        <taxon>Insecta</taxon>
        <taxon>Pterygota</taxon>
        <taxon>Neoptera</taxon>
        <taxon>Endopterygota</taxon>
        <taxon>Diptera</taxon>
        <taxon>Brachycera</taxon>
        <taxon>Muscomorpha</taxon>
        <taxon>Ephydroidea</taxon>
        <taxon>Drosophilidae</taxon>
        <taxon>Drosophila</taxon>
    </lineage>
</organism>
<dbReference type="AlphaFoldDB" id="A0A484AZ41"/>
<evidence type="ECO:0000313" key="3">
    <source>
        <dbReference type="EMBL" id="TDG41698.1"/>
    </source>
</evidence>
<dbReference type="OMA" id="REFQPPY"/>
<sequence length="323" mass="36316">MKPSTGIWGIALTALLACTPSLAVVHGIQPLSAGPALASAGHGNGYRYNGPAHKYLPPASELTTEAITTTGHWQPNPVQQPAQQLPFEHTYDSSGNSISSSSSSSSNSISDYHGPYRMEYYERAPMEQRQQQHQQHQQHQPQQQLNMNNFQFAADNSGAAAAAAAAQFGQAVGLSAGAQHDRRLESGQRGAQLIGQALPERYQRQPFAQPSSSYLQMQSHSYELPPSYSVHREWYEQEAKPQPQQQQTSYYEQEQQQQQQLLIQQQQQQQQLLIQQQQQQQQLLPQVHHHFDYSQQLSSFHDHAHTQNAHVAQPSREFLAPYY</sequence>
<dbReference type="EMBL" id="LSRL02000318">
    <property type="protein sequence ID" value="TDG41698.1"/>
    <property type="molecule type" value="Genomic_DNA"/>
</dbReference>
<gene>
    <name evidence="3" type="ORF">AWZ03_011874</name>
</gene>
<accession>A0A484AZ41</accession>
<feature type="chain" id="PRO_5019843255" description="VM domain-containing protein" evidence="2">
    <location>
        <begin position="24"/>
        <end position="323"/>
    </location>
</feature>
<name>A0A484AZ41_DRONA</name>
<evidence type="ECO:0000256" key="1">
    <source>
        <dbReference type="SAM" id="MobiDB-lite"/>
    </source>
</evidence>
<evidence type="ECO:0000313" key="4">
    <source>
        <dbReference type="Proteomes" id="UP000295192"/>
    </source>
</evidence>
<evidence type="ECO:0008006" key="5">
    <source>
        <dbReference type="Google" id="ProtNLM"/>
    </source>
</evidence>
<feature type="compositionally biased region" description="Low complexity" evidence="1">
    <location>
        <begin position="93"/>
        <end position="110"/>
    </location>
</feature>
<protein>
    <recommendedName>
        <fullName evidence="5">VM domain-containing protein</fullName>
    </recommendedName>
</protein>
<keyword evidence="2" id="KW-0732">Signal</keyword>
<dbReference type="Proteomes" id="UP000295192">
    <property type="component" value="Unassembled WGS sequence"/>
</dbReference>
<evidence type="ECO:0000256" key="2">
    <source>
        <dbReference type="SAM" id="SignalP"/>
    </source>
</evidence>
<feature type="signal peptide" evidence="2">
    <location>
        <begin position="1"/>
        <end position="23"/>
    </location>
</feature>
<proteinExistence type="predicted"/>
<reference evidence="3 4" key="1">
    <citation type="journal article" date="2019" name="J. Hered.">
        <title>An Improved Genome Assembly for Drosophila navojoa, the Basal Species in the mojavensis Cluster.</title>
        <authorList>
            <person name="Vanderlinde T."/>
            <person name="Dupim E.G."/>
            <person name="Nazario-Yepiz N.O."/>
            <person name="Carvalho A.B."/>
        </authorList>
    </citation>
    <scope>NUCLEOTIDE SEQUENCE [LARGE SCALE GENOMIC DNA]</scope>
    <source>
        <strain evidence="3">Navoj_Jal97</strain>
        <tissue evidence="3">Whole organism</tissue>
    </source>
</reference>
<keyword evidence="4" id="KW-1185">Reference proteome</keyword>
<dbReference type="STRING" id="7232.A0A484AZ41"/>
<feature type="region of interest" description="Disordered" evidence="1">
    <location>
        <begin position="88"/>
        <end position="113"/>
    </location>
</feature>